<dbReference type="InterPro" id="IPR040256">
    <property type="entry name" value="At4g02000-like"/>
</dbReference>
<feature type="region of interest" description="Disordered" evidence="1">
    <location>
        <begin position="79"/>
        <end position="105"/>
    </location>
</feature>
<sequence length="154" mass="17789">MEQMIYARICILMDLNIPLPTKISIVIEEDKWGQVLNYENIPIRCLCHEYGHLVRDCKHKVSKQQREEKTKDDFITLKKKQTTKKNGKEQTKTSNNNRFASLQANEEKELDVLMESQVPETQMDKQQAAQVQSNVGGQNQMAIFQAQPNKTVPV</sequence>
<dbReference type="Proteomes" id="UP000824469">
    <property type="component" value="Unassembled WGS sequence"/>
</dbReference>
<evidence type="ECO:0000313" key="2">
    <source>
        <dbReference type="EMBL" id="KAH9291647.1"/>
    </source>
</evidence>
<proteinExistence type="predicted"/>
<evidence type="ECO:0000313" key="3">
    <source>
        <dbReference type="Proteomes" id="UP000824469"/>
    </source>
</evidence>
<dbReference type="EMBL" id="JAHRHJ020003477">
    <property type="protein sequence ID" value="KAH9291647.1"/>
    <property type="molecule type" value="Genomic_DNA"/>
</dbReference>
<evidence type="ECO:0008006" key="4">
    <source>
        <dbReference type="Google" id="ProtNLM"/>
    </source>
</evidence>
<dbReference type="PANTHER" id="PTHR31286:SF180">
    <property type="entry name" value="OS10G0362600 PROTEIN"/>
    <property type="match status" value="1"/>
</dbReference>
<name>A0AA38C130_TAXCH</name>
<evidence type="ECO:0000256" key="1">
    <source>
        <dbReference type="SAM" id="MobiDB-lite"/>
    </source>
</evidence>
<comment type="caution">
    <text evidence="2">The sequence shown here is derived from an EMBL/GenBank/DDBJ whole genome shotgun (WGS) entry which is preliminary data.</text>
</comment>
<keyword evidence="3" id="KW-1185">Reference proteome</keyword>
<dbReference type="OMA" id="FTCARIC"/>
<dbReference type="AlphaFoldDB" id="A0AA38C130"/>
<protein>
    <recommendedName>
        <fullName evidence="4">CCHC-type domain-containing protein</fullName>
    </recommendedName>
</protein>
<dbReference type="PANTHER" id="PTHR31286">
    <property type="entry name" value="GLYCINE-RICH CELL WALL STRUCTURAL PROTEIN 1.8-LIKE"/>
    <property type="match status" value="1"/>
</dbReference>
<feature type="compositionally biased region" description="Polar residues" evidence="1">
    <location>
        <begin position="94"/>
        <end position="104"/>
    </location>
</feature>
<reference evidence="2 3" key="1">
    <citation type="journal article" date="2021" name="Nat. Plants">
        <title>The Taxus genome provides insights into paclitaxel biosynthesis.</title>
        <authorList>
            <person name="Xiong X."/>
            <person name="Gou J."/>
            <person name="Liao Q."/>
            <person name="Li Y."/>
            <person name="Zhou Q."/>
            <person name="Bi G."/>
            <person name="Li C."/>
            <person name="Du R."/>
            <person name="Wang X."/>
            <person name="Sun T."/>
            <person name="Guo L."/>
            <person name="Liang H."/>
            <person name="Lu P."/>
            <person name="Wu Y."/>
            <person name="Zhang Z."/>
            <person name="Ro D.K."/>
            <person name="Shang Y."/>
            <person name="Huang S."/>
            <person name="Yan J."/>
        </authorList>
    </citation>
    <scope>NUCLEOTIDE SEQUENCE [LARGE SCALE GENOMIC DNA]</scope>
    <source>
        <strain evidence="2">Ta-2019</strain>
    </source>
</reference>
<feature type="non-terminal residue" evidence="2">
    <location>
        <position position="154"/>
    </location>
</feature>
<gene>
    <name evidence="2" type="ORF">KI387_043161</name>
</gene>
<accession>A0AA38C130</accession>
<organism evidence="2 3">
    <name type="scientific">Taxus chinensis</name>
    <name type="common">Chinese yew</name>
    <name type="synonym">Taxus wallichiana var. chinensis</name>
    <dbReference type="NCBI Taxonomy" id="29808"/>
    <lineage>
        <taxon>Eukaryota</taxon>
        <taxon>Viridiplantae</taxon>
        <taxon>Streptophyta</taxon>
        <taxon>Embryophyta</taxon>
        <taxon>Tracheophyta</taxon>
        <taxon>Spermatophyta</taxon>
        <taxon>Pinopsida</taxon>
        <taxon>Pinidae</taxon>
        <taxon>Conifers II</taxon>
        <taxon>Cupressales</taxon>
        <taxon>Taxaceae</taxon>
        <taxon>Taxus</taxon>
    </lineage>
</organism>